<proteinExistence type="predicted"/>
<dbReference type="EMBL" id="JALBUS010000004">
    <property type="protein sequence ID" value="MDX8416975.1"/>
    <property type="molecule type" value="Genomic_DNA"/>
</dbReference>
<protein>
    <submittedName>
        <fullName evidence="1">Uncharacterized protein</fullName>
    </submittedName>
</protein>
<dbReference type="Proteomes" id="UP001285244">
    <property type="component" value="Unassembled WGS sequence"/>
</dbReference>
<organism evidence="1 2">
    <name type="scientific">Absicoccus intestinalis</name>
    <dbReference type="NCBI Taxonomy" id="2926319"/>
    <lineage>
        <taxon>Bacteria</taxon>
        <taxon>Bacillati</taxon>
        <taxon>Bacillota</taxon>
        <taxon>Erysipelotrichia</taxon>
        <taxon>Erysipelotrichales</taxon>
        <taxon>Erysipelotrichaceae</taxon>
        <taxon>Absicoccus</taxon>
    </lineage>
</organism>
<dbReference type="RefSeq" id="WP_320325288.1">
    <property type="nucleotide sequence ID" value="NZ_JALBUS010000004.1"/>
</dbReference>
<reference evidence="1 2" key="1">
    <citation type="submission" date="2022-03" db="EMBL/GenBank/DDBJ databases">
        <title>Novel taxa within the pig intestine.</title>
        <authorList>
            <person name="Wylensek D."/>
            <person name="Bishof K."/>
            <person name="Afrizal A."/>
            <person name="Clavel T."/>
        </authorList>
    </citation>
    <scope>NUCLEOTIDE SEQUENCE [LARGE SCALE GENOMIC DNA]</scope>
    <source>
        <strain evidence="1 2">Cla-KB-P134</strain>
    </source>
</reference>
<name>A0ABU4WK87_9FIRM</name>
<keyword evidence="2" id="KW-1185">Reference proteome</keyword>
<comment type="caution">
    <text evidence="1">The sequence shown here is derived from an EMBL/GenBank/DDBJ whole genome shotgun (WGS) entry which is preliminary data.</text>
</comment>
<evidence type="ECO:0000313" key="2">
    <source>
        <dbReference type="Proteomes" id="UP001285244"/>
    </source>
</evidence>
<evidence type="ECO:0000313" key="1">
    <source>
        <dbReference type="EMBL" id="MDX8416975.1"/>
    </source>
</evidence>
<accession>A0ABU4WK87</accession>
<gene>
    <name evidence="1" type="ORF">MOZ64_03845</name>
</gene>
<sequence>MGEKDALEYLYKIAYDHTIRCGSWFQLELVNKAYEVLKECVNGSTEQCD</sequence>